<proteinExistence type="predicted"/>
<protein>
    <recommendedName>
        <fullName evidence="3">MULE transposase domain-containing protein</fullName>
    </recommendedName>
</protein>
<sequence>MRYRLRRCSCRACAEESTYLKCPWRAKTLHCKNADLVDILETGTHVTEMLSVPKHRLTSEMKVFAQEMTAPGLKPVRIRNAILRSARAFHLLALFLPSQRKEEHYTEMFAALNRIYRQVIGKPLVVEKVMGDADAAQLNGVTQGFGGSAQLKYLMCFYHVVAKVVERTRVLQPPHDKSAGAGGVGICARAGHLHYILQVAVAHRALH</sequence>
<comment type="caution">
    <text evidence="1">The sequence shown here is derived from an EMBL/GenBank/DDBJ whole genome shotgun (WGS) entry which is preliminary data.</text>
</comment>
<dbReference type="Proteomes" id="UP000760860">
    <property type="component" value="Unassembled WGS sequence"/>
</dbReference>
<evidence type="ECO:0000313" key="1">
    <source>
        <dbReference type="EMBL" id="KAG3219729.1"/>
    </source>
</evidence>
<evidence type="ECO:0000313" key="2">
    <source>
        <dbReference type="Proteomes" id="UP000760860"/>
    </source>
</evidence>
<organism evidence="1 2">
    <name type="scientific">Phytophthora cactorum</name>
    <dbReference type="NCBI Taxonomy" id="29920"/>
    <lineage>
        <taxon>Eukaryota</taxon>
        <taxon>Sar</taxon>
        <taxon>Stramenopiles</taxon>
        <taxon>Oomycota</taxon>
        <taxon>Peronosporomycetes</taxon>
        <taxon>Peronosporales</taxon>
        <taxon>Peronosporaceae</taxon>
        <taxon>Phytophthora</taxon>
    </lineage>
</organism>
<name>A0A8T1I592_9STRA</name>
<gene>
    <name evidence="1" type="ORF">PC129_g9487</name>
</gene>
<dbReference type="VEuPathDB" id="FungiDB:PC110_g4178"/>
<accession>A0A8T1I592</accession>
<dbReference type="EMBL" id="RCMV01000298">
    <property type="protein sequence ID" value="KAG3219729.1"/>
    <property type="molecule type" value="Genomic_DNA"/>
</dbReference>
<evidence type="ECO:0008006" key="3">
    <source>
        <dbReference type="Google" id="ProtNLM"/>
    </source>
</evidence>
<dbReference type="VEuPathDB" id="FungiDB:PC110_g12774"/>
<reference evidence="1" key="1">
    <citation type="submission" date="2018-05" db="EMBL/GenBank/DDBJ databases">
        <title>Effector identification in a new, highly contiguous assembly of the strawberry crown rot pathogen Phytophthora cactorum.</title>
        <authorList>
            <person name="Armitage A.D."/>
            <person name="Nellist C.F."/>
            <person name="Bates H."/>
            <person name="Vickerstaff R.J."/>
            <person name="Harrison R.J."/>
        </authorList>
    </citation>
    <scope>NUCLEOTIDE SEQUENCE</scope>
    <source>
        <strain evidence="1">P421</strain>
    </source>
</reference>
<dbReference type="AlphaFoldDB" id="A0A8T1I592"/>